<feature type="transmembrane region" description="Helical" evidence="8">
    <location>
        <begin position="426"/>
        <end position="445"/>
    </location>
</feature>
<dbReference type="SMART" id="SM00382">
    <property type="entry name" value="AAA"/>
    <property type="match status" value="1"/>
</dbReference>
<dbReference type="InterPro" id="IPR011527">
    <property type="entry name" value="ABC1_TM_dom"/>
</dbReference>
<feature type="domain" description="ABC transmembrane type-1" evidence="10">
    <location>
        <begin position="192"/>
        <end position="361"/>
    </location>
</feature>
<evidence type="ECO:0000256" key="3">
    <source>
        <dbReference type="ARBA" id="ARBA00022741"/>
    </source>
</evidence>
<dbReference type="Proteomes" id="UP000695022">
    <property type="component" value="Unplaced"/>
</dbReference>
<dbReference type="Pfam" id="PF00005">
    <property type="entry name" value="ABC_tran"/>
    <property type="match status" value="1"/>
</dbReference>
<sequence length="678" mass="74797">MVRSPSTTRLSKPSPSEKAMNEASHKALRPLQKMAMSIAYPQTARLDKVVHMSTYLTNKELKAYAKAGAVVEEVLSSIRTVVMFGGEHKEGERYGNNLNPARQAAVRKGLSTGLGLGFTWFTMFCAFGVTIFYGSILVRDWMFHREETNSDLCNNYTLADLLPDGPIGWMIEQYLGELKENLTLNANMTLDIVDKFRNGSSMSLNEEMKAFTYKYLALGCAVLALGYLQIATWVMAAERQTQRMRVAFFRSIMRQESAWFDMHESRQLNTRLSDDLVKVQSGIGDRIAIFLQWTSAFVTGFIIAFSEGWLLSLVVLGFSPFLAASGVIMTKMSSVSNKQELKAYAKAGAVVEEVLSSIRTVVCRWRTQGKGERLLYRKGLSTGLGLGLPGSRCSVPLGVTIFYGSILVRDWMFHREETNSEYTRRTLMTVFFGIMIGAFAMGYAAPKISDFAIARSAATPIFQIIDQVPSIDIESPEGEKLKLVSGDVTFRNVHFTYPSRADVKILRNLNLHVAACQSVALVGPSGSGKSTIAQLMQRLYDPSGGSVALDGCDIKKLNLRWYRDNIGVVSQEPVLFATTIGENIRYGMEGVSDEDIRHAAARANAHGFISALPNQYHTLVGDGGAQLSGGQKQRIAIARALVRNPKILILDEATSSLDNESEALVQAALDLVTNHTQN</sequence>
<dbReference type="PROSITE" id="PS50929">
    <property type="entry name" value="ABC_TM1F"/>
    <property type="match status" value="2"/>
</dbReference>
<dbReference type="PANTHER" id="PTHR24222:SF76">
    <property type="entry name" value="MYCOBACTIN IMPORT ATP-BINDING_PERMEASE PROTEIN IRTB"/>
    <property type="match status" value="1"/>
</dbReference>
<dbReference type="PROSITE" id="PS00211">
    <property type="entry name" value="ABC_TRANSPORTER_1"/>
    <property type="match status" value="1"/>
</dbReference>
<dbReference type="SUPFAM" id="SSF90123">
    <property type="entry name" value="ABC transporter transmembrane region"/>
    <property type="match status" value="2"/>
</dbReference>
<keyword evidence="3" id="KW-0547">Nucleotide-binding</keyword>
<proteinExistence type="predicted"/>
<evidence type="ECO:0000256" key="8">
    <source>
        <dbReference type="SAM" id="Phobius"/>
    </source>
</evidence>
<dbReference type="InterPro" id="IPR003593">
    <property type="entry name" value="AAA+_ATPase"/>
</dbReference>
<protein>
    <submittedName>
        <fullName evidence="12">Bile salt export pump-like</fullName>
    </submittedName>
</protein>
<organism evidence="11 12">
    <name type="scientific">Priapulus caudatus</name>
    <name type="common">Priapulid worm</name>
    <dbReference type="NCBI Taxonomy" id="37621"/>
    <lineage>
        <taxon>Eukaryota</taxon>
        <taxon>Metazoa</taxon>
        <taxon>Ecdysozoa</taxon>
        <taxon>Scalidophora</taxon>
        <taxon>Priapulida</taxon>
        <taxon>Priapulimorpha</taxon>
        <taxon>Priapulimorphida</taxon>
        <taxon>Priapulidae</taxon>
        <taxon>Priapulus</taxon>
    </lineage>
</organism>
<evidence type="ECO:0000256" key="5">
    <source>
        <dbReference type="ARBA" id="ARBA00022989"/>
    </source>
</evidence>
<comment type="subcellular location">
    <subcellularLocation>
        <location evidence="1">Membrane</location>
        <topology evidence="1">Multi-pass membrane protein</topology>
    </subcellularLocation>
</comment>
<evidence type="ECO:0000259" key="10">
    <source>
        <dbReference type="PROSITE" id="PS50929"/>
    </source>
</evidence>
<name>A0ABM1E9C8_PRICU</name>
<gene>
    <name evidence="12" type="primary">LOC106810047</name>
</gene>
<evidence type="ECO:0000256" key="2">
    <source>
        <dbReference type="ARBA" id="ARBA00022692"/>
    </source>
</evidence>
<dbReference type="Pfam" id="PF00664">
    <property type="entry name" value="ABC_membrane"/>
    <property type="match status" value="2"/>
</dbReference>
<dbReference type="CDD" id="cd18577">
    <property type="entry name" value="ABC_6TM_Pgp_ABCB1_D1_like"/>
    <property type="match status" value="1"/>
</dbReference>
<evidence type="ECO:0000313" key="12">
    <source>
        <dbReference type="RefSeq" id="XP_014668799.1"/>
    </source>
</evidence>
<dbReference type="InterPro" id="IPR039421">
    <property type="entry name" value="Type_1_exporter"/>
</dbReference>
<dbReference type="GeneID" id="106810047"/>
<feature type="region of interest" description="Disordered" evidence="7">
    <location>
        <begin position="1"/>
        <end position="23"/>
    </location>
</feature>
<evidence type="ECO:0000256" key="6">
    <source>
        <dbReference type="ARBA" id="ARBA00023136"/>
    </source>
</evidence>
<dbReference type="PROSITE" id="PS50893">
    <property type="entry name" value="ABC_TRANSPORTER_2"/>
    <property type="match status" value="1"/>
</dbReference>
<feature type="transmembrane region" description="Helical" evidence="8">
    <location>
        <begin position="287"/>
        <end position="305"/>
    </location>
</feature>
<dbReference type="RefSeq" id="XP_014668799.1">
    <property type="nucleotide sequence ID" value="XM_014813313.1"/>
</dbReference>
<feature type="transmembrane region" description="Helical" evidence="8">
    <location>
        <begin position="114"/>
        <end position="136"/>
    </location>
</feature>
<feature type="transmembrane region" description="Helical" evidence="8">
    <location>
        <begin position="311"/>
        <end position="329"/>
    </location>
</feature>
<evidence type="ECO:0000256" key="1">
    <source>
        <dbReference type="ARBA" id="ARBA00004141"/>
    </source>
</evidence>
<dbReference type="InterPro" id="IPR036640">
    <property type="entry name" value="ABC1_TM_sf"/>
</dbReference>
<keyword evidence="4" id="KW-0067">ATP-binding</keyword>
<keyword evidence="5 8" id="KW-1133">Transmembrane helix</keyword>
<keyword evidence="2 8" id="KW-0812">Transmembrane</keyword>
<evidence type="ECO:0000256" key="4">
    <source>
        <dbReference type="ARBA" id="ARBA00022840"/>
    </source>
</evidence>
<accession>A0ABM1E9C8</accession>
<dbReference type="SUPFAM" id="SSF52540">
    <property type="entry name" value="P-loop containing nucleoside triphosphate hydrolases"/>
    <property type="match status" value="1"/>
</dbReference>
<dbReference type="InterPro" id="IPR027417">
    <property type="entry name" value="P-loop_NTPase"/>
</dbReference>
<keyword evidence="11" id="KW-1185">Reference proteome</keyword>
<evidence type="ECO:0000259" key="9">
    <source>
        <dbReference type="PROSITE" id="PS50893"/>
    </source>
</evidence>
<dbReference type="InterPro" id="IPR017871">
    <property type="entry name" value="ABC_transporter-like_CS"/>
</dbReference>
<evidence type="ECO:0000313" key="11">
    <source>
        <dbReference type="Proteomes" id="UP000695022"/>
    </source>
</evidence>
<reference evidence="12" key="1">
    <citation type="submission" date="2025-08" db="UniProtKB">
        <authorList>
            <consortium name="RefSeq"/>
        </authorList>
    </citation>
    <scope>IDENTIFICATION</scope>
</reference>
<dbReference type="Gene3D" id="1.20.1560.10">
    <property type="entry name" value="ABC transporter type 1, transmembrane domain"/>
    <property type="match status" value="2"/>
</dbReference>
<evidence type="ECO:0000256" key="7">
    <source>
        <dbReference type="SAM" id="MobiDB-lite"/>
    </source>
</evidence>
<feature type="transmembrane region" description="Helical" evidence="8">
    <location>
        <begin position="215"/>
        <end position="236"/>
    </location>
</feature>
<dbReference type="PANTHER" id="PTHR24222">
    <property type="entry name" value="ABC TRANSPORTER B FAMILY"/>
    <property type="match status" value="1"/>
</dbReference>
<keyword evidence="6 8" id="KW-0472">Membrane</keyword>
<dbReference type="InterPro" id="IPR003439">
    <property type="entry name" value="ABC_transporter-like_ATP-bd"/>
</dbReference>
<dbReference type="Gene3D" id="3.40.50.300">
    <property type="entry name" value="P-loop containing nucleotide triphosphate hydrolases"/>
    <property type="match status" value="1"/>
</dbReference>
<feature type="domain" description="ABC transmembrane type-1" evidence="10">
    <location>
        <begin position="56"/>
        <end position="140"/>
    </location>
</feature>
<feature type="compositionally biased region" description="Polar residues" evidence="7">
    <location>
        <begin position="1"/>
        <end position="14"/>
    </location>
</feature>
<feature type="domain" description="ABC transporter" evidence="9">
    <location>
        <begin position="488"/>
        <end position="678"/>
    </location>
</feature>